<dbReference type="GO" id="GO:0008610">
    <property type="term" value="P:lipid biosynthetic process"/>
    <property type="evidence" value="ECO:0007669"/>
    <property type="project" value="UniProtKB-ARBA"/>
</dbReference>
<sequence>VDFFGIPSQTHITGPFLAMHTGASIVPVFVIRKGPGKYTIEVNEPLKLVHTDDEPSDLKQNTRKLNQIFEHYIRRYPEQWFWLHRRWKDIPGLEDLYETSDPLTLIEKFKHELGKG</sequence>
<dbReference type="Pfam" id="PF03279">
    <property type="entry name" value="Lip_A_acyltrans"/>
    <property type="match status" value="1"/>
</dbReference>
<evidence type="ECO:0000256" key="5">
    <source>
        <dbReference type="ARBA" id="ARBA00023136"/>
    </source>
</evidence>
<evidence type="ECO:0000256" key="1">
    <source>
        <dbReference type="ARBA" id="ARBA00004533"/>
    </source>
</evidence>
<keyword evidence="5" id="KW-0472">Membrane</keyword>
<evidence type="ECO:0000256" key="3">
    <source>
        <dbReference type="ARBA" id="ARBA00022519"/>
    </source>
</evidence>
<dbReference type="PANTHER" id="PTHR30606:SF10">
    <property type="entry name" value="PHOSPHATIDYLINOSITOL MANNOSIDE ACYLTRANSFERASE"/>
    <property type="match status" value="1"/>
</dbReference>
<accession>X0VW69</accession>
<dbReference type="InterPro" id="IPR004960">
    <property type="entry name" value="LipA_acyltrans"/>
</dbReference>
<proteinExistence type="predicted"/>
<dbReference type="GO" id="GO:0016746">
    <property type="term" value="F:acyltransferase activity"/>
    <property type="evidence" value="ECO:0007669"/>
    <property type="project" value="UniProtKB-KW"/>
</dbReference>
<comment type="subcellular location">
    <subcellularLocation>
        <location evidence="1">Cell inner membrane</location>
    </subcellularLocation>
</comment>
<comment type="caution">
    <text evidence="7">The sequence shown here is derived from an EMBL/GenBank/DDBJ whole genome shotgun (WGS) entry which is preliminary data.</text>
</comment>
<reference evidence="7" key="1">
    <citation type="journal article" date="2014" name="Front. Microbiol.">
        <title>High frequency of phylogenetically diverse reductive dehalogenase-homologous genes in deep subseafloor sedimentary metagenomes.</title>
        <authorList>
            <person name="Kawai M."/>
            <person name="Futagami T."/>
            <person name="Toyoda A."/>
            <person name="Takaki Y."/>
            <person name="Nishi S."/>
            <person name="Hori S."/>
            <person name="Arai W."/>
            <person name="Tsubouchi T."/>
            <person name="Morono Y."/>
            <person name="Uchiyama I."/>
            <person name="Ito T."/>
            <person name="Fujiyama A."/>
            <person name="Inagaki F."/>
            <person name="Takami H."/>
        </authorList>
    </citation>
    <scope>NUCLEOTIDE SEQUENCE</scope>
    <source>
        <strain evidence="7">Expedition CK06-06</strain>
    </source>
</reference>
<dbReference type="AlphaFoldDB" id="X0VW69"/>
<dbReference type="EMBL" id="BARS01031309">
    <property type="protein sequence ID" value="GAG16688.1"/>
    <property type="molecule type" value="Genomic_DNA"/>
</dbReference>
<keyword evidence="2" id="KW-1003">Cell membrane</keyword>
<evidence type="ECO:0000256" key="4">
    <source>
        <dbReference type="ARBA" id="ARBA00022679"/>
    </source>
</evidence>
<dbReference type="GO" id="GO:1901137">
    <property type="term" value="P:carbohydrate derivative biosynthetic process"/>
    <property type="evidence" value="ECO:0007669"/>
    <property type="project" value="UniProtKB-ARBA"/>
</dbReference>
<feature type="non-terminal residue" evidence="7">
    <location>
        <position position="1"/>
    </location>
</feature>
<gene>
    <name evidence="7" type="ORF">S01H1_48741</name>
</gene>
<name>X0VW69_9ZZZZ</name>
<dbReference type="PANTHER" id="PTHR30606">
    <property type="entry name" value="LIPID A BIOSYNTHESIS LAUROYL ACYLTRANSFERASE"/>
    <property type="match status" value="1"/>
</dbReference>
<dbReference type="CDD" id="cd07984">
    <property type="entry name" value="LPLAT_LABLAT-like"/>
    <property type="match status" value="1"/>
</dbReference>
<dbReference type="GO" id="GO:0005886">
    <property type="term" value="C:plasma membrane"/>
    <property type="evidence" value="ECO:0007669"/>
    <property type="project" value="UniProtKB-SubCell"/>
</dbReference>
<organism evidence="7">
    <name type="scientific">marine sediment metagenome</name>
    <dbReference type="NCBI Taxonomy" id="412755"/>
    <lineage>
        <taxon>unclassified sequences</taxon>
        <taxon>metagenomes</taxon>
        <taxon>ecological metagenomes</taxon>
    </lineage>
</organism>
<keyword evidence="6" id="KW-0012">Acyltransferase</keyword>
<evidence type="ECO:0000256" key="6">
    <source>
        <dbReference type="ARBA" id="ARBA00023315"/>
    </source>
</evidence>
<keyword evidence="3" id="KW-0997">Cell inner membrane</keyword>
<evidence type="ECO:0000256" key="2">
    <source>
        <dbReference type="ARBA" id="ARBA00022475"/>
    </source>
</evidence>
<keyword evidence="4" id="KW-0808">Transferase</keyword>
<evidence type="ECO:0008006" key="8">
    <source>
        <dbReference type="Google" id="ProtNLM"/>
    </source>
</evidence>
<evidence type="ECO:0000313" key="7">
    <source>
        <dbReference type="EMBL" id="GAG16688.1"/>
    </source>
</evidence>
<protein>
    <recommendedName>
        <fullName evidence="8">Lipid A biosynthesis acyltransferase</fullName>
    </recommendedName>
</protein>